<dbReference type="GO" id="GO:0004350">
    <property type="term" value="F:glutamate-5-semialdehyde dehydrogenase activity"/>
    <property type="evidence" value="ECO:0007669"/>
    <property type="project" value="UniProtKB-UniRule"/>
</dbReference>
<dbReference type="Gene3D" id="3.40.309.10">
    <property type="entry name" value="Aldehyde Dehydrogenase, Chain A, domain 2"/>
    <property type="match status" value="1"/>
</dbReference>
<dbReference type="HAMAP" id="MF_00412">
    <property type="entry name" value="ProA"/>
    <property type="match status" value="1"/>
</dbReference>
<protein>
    <recommendedName>
        <fullName evidence="7">Gamma-glutamyl phosphate reductase</fullName>
        <shortName evidence="7">GPR</shortName>
        <ecNumber evidence="7">1.2.1.41</ecNumber>
    </recommendedName>
    <alternativeName>
        <fullName evidence="7">Glutamate-5-semialdehyde dehydrogenase</fullName>
    </alternativeName>
    <alternativeName>
        <fullName evidence="7">Glutamyl-gamma-semialdehyde dehydrogenase</fullName>
        <shortName evidence="7">GSA dehydrogenase</shortName>
    </alternativeName>
</protein>
<dbReference type="NCBIfam" id="TIGR00407">
    <property type="entry name" value="proA"/>
    <property type="match status" value="1"/>
</dbReference>
<dbReference type="SUPFAM" id="SSF53720">
    <property type="entry name" value="ALDH-like"/>
    <property type="match status" value="1"/>
</dbReference>
<accession>A0A1M6W836</accession>
<sequence length="421" mass="46474">MTQDEIQKYAESLAKKARSASAKIRTIPATLRNQALSEVAKALRENEKKILEANARDLENSQDKLSPAKLDRLTLNPERIENMARGVEEIAALPDPLDKVLEKRTLQNGVDISRVTVPLGCIFFIYESRPNVTIDGAALCFKSGNAVVLRGGKESLHSSKILAQIFRDALTKTGIDSDAVQLVEEPDHAVVSALLKQSEYLDLVIPRGGERLIRAVVEQSSIPVIKHFNGICHIYVDKSANLEMAARIVENAKTQRPGTCNAMETLLLDSSLSDSDMKAILDPLRAKKVEMFGDAKTRERIPDIKDIGENANYHHEYLALQCSVRIVDGVKEACKHIEEFSSRHTEALLAEDTEVQRYFLRNVDSSSVMINASTRLADGGIYGLGAEVGISTDKIHARGPMGIESLCTYKWILNGNGQLRN</sequence>
<evidence type="ECO:0000256" key="2">
    <source>
        <dbReference type="ARBA" id="ARBA00022605"/>
    </source>
</evidence>
<dbReference type="InterPro" id="IPR016161">
    <property type="entry name" value="Ald_DH/histidinol_DH"/>
</dbReference>
<dbReference type="Pfam" id="PF00171">
    <property type="entry name" value="Aldedh"/>
    <property type="match status" value="1"/>
</dbReference>
<dbReference type="Gene3D" id="3.40.605.10">
    <property type="entry name" value="Aldehyde Dehydrogenase, Chain A, domain 1"/>
    <property type="match status" value="1"/>
</dbReference>
<dbReference type="GO" id="GO:0055129">
    <property type="term" value="P:L-proline biosynthetic process"/>
    <property type="evidence" value="ECO:0007669"/>
    <property type="project" value="UniProtKB-UniRule"/>
</dbReference>
<keyword evidence="10" id="KW-1185">Reference proteome</keyword>
<evidence type="ECO:0000313" key="10">
    <source>
        <dbReference type="Proteomes" id="UP000184275"/>
    </source>
</evidence>
<comment type="catalytic activity">
    <reaction evidence="6 7">
        <text>L-glutamate 5-semialdehyde + phosphate + NADP(+) = L-glutamyl 5-phosphate + NADPH + H(+)</text>
        <dbReference type="Rhea" id="RHEA:19541"/>
        <dbReference type="ChEBI" id="CHEBI:15378"/>
        <dbReference type="ChEBI" id="CHEBI:43474"/>
        <dbReference type="ChEBI" id="CHEBI:57783"/>
        <dbReference type="ChEBI" id="CHEBI:58066"/>
        <dbReference type="ChEBI" id="CHEBI:58274"/>
        <dbReference type="ChEBI" id="CHEBI:58349"/>
        <dbReference type="EC" id="1.2.1.41"/>
    </reaction>
</comment>
<keyword evidence="2 7" id="KW-0028">Amino-acid biosynthesis</keyword>
<dbReference type="NCBIfam" id="NF001221">
    <property type="entry name" value="PRK00197.1"/>
    <property type="match status" value="1"/>
</dbReference>
<keyword evidence="5 7" id="KW-0560">Oxidoreductase</keyword>
<dbReference type="PANTHER" id="PTHR11063">
    <property type="entry name" value="GLUTAMATE SEMIALDEHYDE DEHYDROGENASE"/>
    <property type="match status" value="1"/>
</dbReference>
<dbReference type="GO" id="GO:0005737">
    <property type="term" value="C:cytoplasm"/>
    <property type="evidence" value="ECO:0007669"/>
    <property type="project" value="UniProtKB-SubCell"/>
</dbReference>
<keyword evidence="7" id="KW-0963">Cytoplasm</keyword>
<dbReference type="InterPro" id="IPR015590">
    <property type="entry name" value="Aldehyde_DH_dom"/>
</dbReference>
<comment type="subcellular location">
    <subcellularLocation>
        <location evidence="7">Cytoplasm</location>
    </subcellularLocation>
</comment>
<dbReference type="RefSeq" id="WP_073305089.1">
    <property type="nucleotide sequence ID" value="NZ_FRAW01000022.1"/>
</dbReference>
<name>A0A1M6W836_9BACT</name>
<evidence type="ECO:0000256" key="4">
    <source>
        <dbReference type="ARBA" id="ARBA00022857"/>
    </source>
</evidence>
<dbReference type="InterPro" id="IPR000965">
    <property type="entry name" value="GPR_dom"/>
</dbReference>
<dbReference type="GO" id="GO:0050661">
    <property type="term" value="F:NADP binding"/>
    <property type="evidence" value="ECO:0007669"/>
    <property type="project" value="InterPro"/>
</dbReference>
<evidence type="ECO:0000259" key="8">
    <source>
        <dbReference type="Pfam" id="PF00171"/>
    </source>
</evidence>
<dbReference type="Proteomes" id="UP000184275">
    <property type="component" value="Unassembled WGS sequence"/>
</dbReference>
<keyword evidence="3 7" id="KW-0641">Proline biosynthesis</keyword>
<dbReference type="InterPro" id="IPR016163">
    <property type="entry name" value="Ald_DH_C"/>
</dbReference>
<evidence type="ECO:0000313" key="9">
    <source>
        <dbReference type="EMBL" id="SHK89646.1"/>
    </source>
</evidence>
<comment type="function">
    <text evidence="7">Catalyzes the NADPH-dependent reduction of L-glutamate 5-phosphate into L-glutamate 5-semialdehyde and phosphate. The product spontaneously undergoes cyclization to form 1-pyrroline-5-carboxylate.</text>
</comment>
<gene>
    <name evidence="7" type="primary">proA</name>
    <name evidence="9" type="ORF">SAMN05720469_12243</name>
</gene>
<evidence type="ECO:0000256" key="7">
    <source>
        <dbReference type="HAMAP-Rule" id="MF_00412"/>
    </source>
</evidence>
<keyword evidence="4 7" id="KW-0521">NADP</keyword>
<dbReference type="InterPro" id="IPR012134">
    <property type="entry name" value="Glu-5-SA_DH"/>
</dbReference>
<comment type="pathway">
    <text evidence="1 7">Amino-acid biosynthesis; L-proline biosynthesis; L-glutamate 5-semialdehyde from L-glutamate: step 2/2.</text>
</comment>
<dbReference type="UniPathway" id="UPA00098">
    <property type="reaction ID" value="UER00360"/>
</dbReference>
<comment type="similarity">
    <text evidence="7">Belongs to the gamma-glutamyl phosphate reductase family.</text>
</comment>
<evidence type="ECO:0000256" key="5">
    <source>
        <dbReference type="ARBA" id="ARBA00023002"/>
    </source>
</evidence>
<reference evidence="10" key="1">
    <citation type="submission" date="2016-11" db="EMBL/GenBank/DDBJ databases">
        <authorList>
            <person name="Varghese N."/>
            <person name="Submissions S."/>
        </authorList>
    </citation>
    <scope>NUCLEOTIDE SEQUENCE [LARGE SCALE GENOMIC DNA]</scope>
    <source>
        <strain evidence="10">UWOS</strain>
    </source>
</reference>
<dbReference type="PANTHER" id="PTHR11063:SF8">
    <property type="entry name" value="DELTA-1-PYRROLINE-5-CARBOXYLATE SYNTHASE"/>
    <property type="match status" value="1"/>
</dbReference>
<evidence type="ECO:0000256" key="3">
    <source>
        <dbReference type="ARBA" id="ARBA00022650"/>
    </source>
</evidence>
<feature type="domain" description="Aldehyde dehydrogenase" evidence="8">
    <location>
        <begin position="8"/>
        <end position="289"/>
    </location>
</feature>
<dbReference type="PIRSF" id="PIRSF000151">
    <property type="entry name" value="GPR"/>
    <property type="match status" value="1"/>
</dbReference>
<dbReference type="EMBL" id="FRAW01000022">
    <property type="protein sequence ID" value="SHK89646.1"/>
    <property type="molecule type" value="Genomic_DNA"/>
</dbReference>
<dbReference type="EC" id="1.2.1.41" evidence="7"/>
<dbReference type="CDD" id="cd07079">
    <property type="entry name" value="ALDH_F18-19_ProA-GPR"/>
    <property type="match status" value="1"/>
</dbReference>
<organism evidence="9 10">
    <name type="scientific">Fibrobacter intestinalis</name>
    <dbReference type="NCBI Taxonomy" id="28122"/>
    <lineage>
        <taxon>Bacteria</taxon>
        <taxon>Pseudomonadati</taxon>
        <taxon>Fibrobacterota</taxon>
        <taxon>Fibrobacteria</taxon>
        <taxon>Fibrobacterales</taxon>
        <taxon>Fibrobacteraceae</taxon>
        <taxon>Fibrobacter</taxon>
    </lineage>
</organism>
<proteinExistence type="inferred from homology"/>
<evidence type="ECO:0000256" key="1">
    <source>
        <dbReference type="ARBA" id="ARBA00004985"/>
    </source>
</evidence>
<dbReference type="AlphaFoldDB" id="A0A1M6W836"/>
<dbReference type="InterPro" id="IPR016162">
    <property type="entry name" value="Ald_DH_N"/>
</dbReference>
<evidence type="ECO:0000256" key="6">
    <source>
        <dbReference type="ARBA" id="ARBA00049024"/>
    </source>
</evidence>